<evidence type="ECO:0000313" key="1">
    <source>
        <dbReference type="EMBL" id="NDK92533.1"/>
    </source>
</evidence>
<organism evidence="1 2">
    <name type="scientific">Gordonia desulfuricans</name>
    <dbReference type="NCBI Taxonomy" id="89051"/>
    <lineage>
        <taxon>Bacteria</taxon>
        <taxon>Bacillati</taxon>
        <taxon>Actinomycetota</taxon>
        <taxon>Actinomycetes</taxon>
        <taxon>Mycobacteriales</taxon>
        <taxon>Gordoniaceae</taxon>
        <taxon>Gordonia</taxon>
    </lineage>
</organism>
<accession>A0A7K3LW71</accession>
<proteinExistence type="predicted"/>
<keyword evidence="2" id="KW-1185">Reference proteome</keyword>
<dbReference type="AlphaFoldDB" id="A0A7K3LW71"/>
<dbReference type="GO" id="GO:0016757">
    <property type="term" value="F:glycosyltransferase activity"/>
    <property type="evidence" value="ECO:0007669"/>
    <property type="project" value="UniProtKB-KW"/>
</dbReference>
<sequence>MTDRHAVYVIAHDEPRLFADLVASLRHRQIDVYAHIDARVAPEPFAAALATDDRVHFVADADRVPVRWGGFSVVSAVLSLIETAAATDVPYRRHTLVSGRDVLLRSVPDLLASWATDTEYVRIDHALRPGAPHAHKVTHVHFPDRPVLRRMSGRIRRRPPT</sequence>
<dbReference type="Proteomes" id="UP000466307">
    <property type="component" value="Unassembled WGS sequence"/>
</dbReference>
<reference evidence="1 2" key="1">
    <citation type="submission" date="2020-01" db="EMBL/GenBank/DDBJ databases">
        <title>Investigation of new actinobacteria for the biodesulphurisation of diesel fuel.</title>
        <authorList>
            <person name="Athi Narayanan S.M."/>
        </authorList>
    </citation>
    <scope>NUCLEOTIDE SEQUENCE [LARGE SCALE GENOMIC DNA]</scope>
    <source>
        <strain evidence="1 2">213E</strain>
    </source>
</reference>
<gene>
    <name evidence="1" type="ORF">GYA93_23700</name>
</gene>
<feature type="non-terminal residue" evidence="1">
    <location>
        <position position="161"/>
    </location>
</feature>
<dbReference type="EMBL" id="JAADZU010000133">
    <property type="protein sequence ID" value="NDK92533.1"/>
    <property type="molecule type" value="Genomic_DNA"/>
</dbReference>
<name>A0A7K3LW71_9ACTN</name>
<protein>
    <submittedName>
        <fullName evidence="1">Beta-1,6-N-acetylglucosaminyltransferase</fullName>
    </submittedName>
</protein>
<keyword evidence="1" id="KW-0808">Transferase</keyword>
<keyword evidence="1" id="KW-0328">Glycosyltransferase</keyword>
<evidence type="ECO:0000313" key="2">
    <source>
        <dbReference type="Proteomes" id="UP000466307"/>
    </source>
</evidence>
<comment type="caution">
    <text evidence="1">The sequence shown here is derived from an EMBL/GenBank/DDBJ whole genome shotgun (WGS) entry which is preliminary data.</text>
</comment>